<feature type="transmembrane region" description="Helical" evidence="6">
    <location>
        <begin position="35"/>
        <end position="54"/>
    </location>
</feature>
<keyword evidence="9" id="KW-1185">Reference proteome</keyword>
<evidence type="ECO:0000256" key="6">
    <source>
        <dbReference type="SAM" id="Phobius"/>
    </source>
</evidence>
<dbReference type="Pfam" id="PF13396">
    <property type="entry name" value="PLDc_N"/>
    <property type="match status" value="1"/>
</dbReference>
<proteinExistence type="predicted"/>
<accession>A0ABV4K552</accession>
<keyword evidence="5 6" id="KW-0472">Membrane</keyword>
<evidence type="ECO:0000256" key="4">
    <source>
        <dbReference type="ARBA" id="ARBA00022989"/>
    </source>
</evidence>
<dbReference type="InterPro" id="IPR027379">
    <property type="entry name" value="CLS_N"/>
</dbReference>
<comment type="caution">
    <text evidence="8">The sequence shown here is derived from an EMBL/GenBank/DDBJ whole genome shotgun (WGS) entry which is preliminary data.</text>
</comment>
<evidence type="ECO:0000259" key="7">
    <source>
        <dbReference type="Pfam" id="PF13396"/>
    </source>
</evidence>
<dbReference type="Proteomes" id="UP001568698">
    <property type="component" value="Unassembled WGS sequence"/>
</dbReference>
<keyword evidence="3 6" id="KW-0812">Transmembrane</keyword>
<evidence type="ECO:0000256" key="5">
    <source>
        <dbReference type="ARBA" id="ARBA00023136"/>
    </source>
</evidence>
<feature type="domain" description="Cardiolipin synthase N-terminal" evidence="7">
    <location>
        <begin position="14"/>
        <end position="56"/>
    </location>
</feature>
<protein>
    <submittedName>
        <fullName evidence="8">PLDc N-terminal domain-containing protein</fullName>
    </submittedName>
</protein>
<gene>
    <name evidence="8" type="ORF">AB6M95_15245</name>
</gene>
<keyword evidence="2" id="KW-1003">Cell membrane</keyword>
<evidence type="ECO:0000256" key="3">
    <source>
        <dbReference type="ARBA" id="ARBA00022692"/>
    </source>
</evidence>
<evidence type="ECO:0000313" key="9">
    <source>
        <dbReference type="Proteomes" id="UP001568698"/>
    </source>
</evidence>
<organism evidence="8 9">
    <name type="scientific">Pseudodesulfovibrio karagichevae</name>
    <dbReference type="NCBI Taxonomy" id="3239305"/>
    <lineage>
        <taxon>Bacteria</taxon>
        <taxon>Pseudomonadati</taxon>
        <taxon>Thermodesulfobacteriota</taxon>
        <taxon>Desulfovibrionia</taxon>
        <taxon>Desulfovibrionales</taxon>
        <taxon>Desulfovibrionaceae</taxon>
    </lineage>
</organism>
<dbReference type="RefSeq" id="WP_371387607.1">
    <property type="nucleotide sequence ID" value="NZ_JBGLYH010000052.1"/>
</dbReference>
<evidence type="ECO:0000256" key="1">
    <source>
        <dbReference type="ARBA" id="ARBA00004651"/>
    </source>
</evidence>
<comment type="subcellular location">
    <subcellularLocation>
        <location evidence="1">Cell membrane</location>
        <topology evidence="1">Multi-pass membrane protein</topology>
    </subcellularLocation>
</comment>
<name>A0ABV4K552_9BACT</name>
<dbReference type="EMBL" id="JBGLYH010000052">
    <property type="protein sequence ID" value="MEZ7198109.1"/>
    <property type="molecule type" value="Genomic_DNA"/>
</dbReference>
<reference evidence="8 9" key="1">
    <citation type="submission" date="2024-08" db="EMBL/GenBank/DDBJ databases">
        <title>Sulfate-reducing bacteria isolated from formation water of the oil field in Kazakhstan and description of Pseudodesulfovibrio sp.</title>
        <authorList>
            <person name="Bidzhieva S.K."/>
            <person name="Tourova T.P."/>
            <person name="Grouzdev D.S."/>
            <person name="Beletsky A.V."/>
            <person name="Sokolova D.S."/>
            <person name="Samigullina S.R."/>
            <person name="Poltaraus A.B."/>
            <person name="Avtukh A.N."/>
            <person name="Tereshina V.M."/>
            <person name="Zhaparov N.S."/>
            <person name="Mardanov A.V."/>
            <person name="Nazina T.N."/>
        </authorList>
    </citation>
    <scope>NUCLEOTIDE SEQUENCE [LARGE SCALE GENOMIC DNA]</scope>
    <source>
        <strain evidence="8 9">9FUS</strain>
    </source>
</reference>
<evidence type="ECO:0000313" key="8">
    <source>
        <dbReference type="EMBL" id="MEZ7198109.1"/>
    </source>
</evidence>
<keyword evidence="4 6" id="KW-1133">Transmembrane helix</keyword>
<evidence type="ECO:0000256" key="2">
    <source>
        <dbReference type="ARBA" id="ARBA00022475"/>
    </source>
</evidence>
<sequence length="58" mass="6210">MMGFGGLLGLLVLVLDVYALVKIFQSSAGTGGKVLWIVLVLLFPVLGFLFWLLMGPKG</sequence>